<accession>A0A1E3H7E1</accession>
<keyword evidence="6" id="KW-0902">Two-component regulatory system</keyword>
<dbReference type="Pfam" id="PF02518">
    <property type="entry name" value="HATPase_c"/>
    <property type="match status" value="1"/>
</dbReference>
<feature type="domain" description="Histidine kinase" evidence="7">
    <location>
        <begin position="74"/>
        <end position="291"/>
    </location>
</feature>
<dbReference type="GO" id="GO:0000155">
    <property type="term" value="F:phosphorelay sensor kinase activity"/>
    <property type="evidence" value="ECO:0007669"/>
    <property type="project" value="InterPro"/>
</dbReference>
<dbReference type="EC" id="2.7.13.3" evidence="2"/>
<evidence type="ECO:0000256" key="1">
    <source>
        <dbReference type="ARBA" id="ARBA00000085"/>
    </source>
</evidence>
<dbReference type="InterPro" id="IPR005467">
    <property type="entry name" value="His_kinase_dom"/>
</dbReference>
<dbReference type="PRINTS" id="PR00344">
    <property type="entry name" value="BCTRLSENSOR"/>
</dbReference>
<protein>
    <recommendedName>
        <fullName evidence="2">histidine kinase</fullName>
        <ecNumber evidence="2">2.7.13.3</ecNumber>
    </recommendedName>
</protein>
<sequence>MWGAFFTLLIVSGITAWFFVLAHESRRVAQEESARQNTLLLREIEAHKRTDAQLQKAKEAAEAANRAKSRYVVGLSHELRTPLNAVLGYAQILERDPAIPEPRQAGVKVIKRSAEHLSGLIDGLLDVSRIEAGRLQLQRNEVRIGDFLDQIVDMFRLQAEAKGLAFRFVRPDHLPAVVRTDEKRLRQILINLITNGIKFTEAGTVTLRVGYRNQVATLAVEDSGIGIEAEDMARIFDPFERITPKEGIAPAGLGLGLTITKLLADLMGGDITVTSTPGKGSVFRVRLMLAAVREPGKAVAERRIAGYRGARARSSSSTTTRITAS</sequence>
<organism evidence="8 9">
    <name type="scientific">Methylobrevis pamukkalensis</name>
    <dbReference type="NCBI Taxonomy" id="1439726"/>
    <lineage>
        <taxon>Bacteria</taxon>
        <taxon>Pseudomonadati</taxon>
        <taxon>Pseudomonadota</taxon>
        <taxon>Alphaproteobacteria</taxon>
        <taxon>Hyphomicrobiales</taxon>
        <taxon>Pleomorphomonadaceae</taxon>
        <taxon>Methylobrevis</taxon>
    </lineage>
</organism>
<dbReference type="SMART" id="SM00387">
    <property type="entry name" value="HATPase_c"/>
    <property type="match status" value="1"/>
</dbReference>
<evidence type="ECO:0000256" key="3">
    <source>
        <dbReference type="ARBA" id="ARBA00022553"/>
    </source>
</evidence>
<comment type="catalytic activity">
    <reaction evidence="1">
        <text>ATP + protein L-histidine = ADP + protein N-phospho-L-histidine.</text>
        <dbReference type="EC" id="2.7.13.3"/>
    </reaction>
</comment>
<evidence type="ECO:0000256" key="2">
    <source>
        <dbReference type="ARBA" id="ARBA00012438"/>
    </source>
</evidence>
<name>A0A1E3H7E1_9HYPH</name>
<dbReference type="InterPro" id="IPR050736">
    <property type="entry name" value="Sensor_HK_Regulatory"/>
</dbReference>
<dbReference type="InterPro" id="IPR036097">
    <property type="entry name" value="HisK_dim/P_sf"/>
</dbReference>
<proteinExistence type="predicted"/>
<dbReference type="InterPro" id="IPR003594">
    <property type="entry name" value="HATPase_dom"/>
</dbReference>
<dbReference type="PANTHER" id="PTHR43711:SF31">
    <property type="entry name" value="HISTIDINE KINASE"/>
    <property type="match status" value="1"/>
</dbReference>
<dbReference type="CDD" id="cd16922">
    <property type="entry name" value="HATPase_EvgS-ArcB-TorS-like"/>
    <property type="match status" value="1"/>
</dbReference>
<dbReference type="InterPro" id="IPR036890">
    <property type="entry name" value="HATPase_C_sf"/>
</dbReference>
<dbReference type="EMBL" id="MCRJ01000005">
    <property type="protein sequence ID" value="ODN72247.1"/>
    <property type="molecule type" value="Genomic_DNA"/>
</dbReference>
<keyword evidence="4 8" id="KW-0808">Transferase</keyword>
<keyword evidence="3" id="KW-0597">Phosphoprotein</keyword>
<evidence type="ECO:0000256" key="4">
    <source>
        <dbReference type="ARBA" id="ARBA00022679"/>
    </source>
</evidence>
<reference evidence="8 9" key="1">
    <citation type="submission" date="2016-07" db="EMBL/GenBank/DDBJ databases">
        <title>Draft Genome Sequence of Methylobrevis pamukkalensis PK2.</title>
        <authorList>
            <person name="Vasilenko O.V."/>
            <person name="Doronina N.V."/>
            <person name="Shmareva M.N."/>
            <person name="Tarlachkov S.V."/>
            <person name="Mustakhimov I."/>
            <person name="Trotsenko Y.A."/>
        </authorList>
    </citation>
    <scope>NUCLEOTIDE SEQUENCE [LARGE SCALE GENOMIC DNA]</scope>
    <source>
        <strain evidence="8 9">PK2</strain>
    </source>
</reference>
<dbReference type="Gene3D" id="1.10.287.130">
    <property type="match status" value="1"/>
</dbReference>
<dbReference type="AlphaFoldDB" id="A0A1E3H7E1"/>
<dbReference type="InterPro" id="IPR004358">
    <property type="entry name" value="Sig_transdc_His_kin-like_C"/>
</dbReference>
<dbReference type="Gene3D" id="3.30.565.10">
    <property type="entry name" value="Histidine kinase-like ATPase, C-terminal domain"/>
    <property type="match status" value="1"/>
</dbReference>
<dbReference type="CDD" id="cd00082">
    <property type="entry name" value="HisKA"/>
    <property type="match status" value="1"/>
</dbReference>
<dbReference type="PROSITE" id="PS50109">
    <property type="entry name" value="HIS_KIN"/>
    <property type="match status" value="1"/>
</dbReference>
<dbReference type="SUPFAM" id="SSF47384">
    <property type="entry name" value="Homodimeric domain of signal transducing histidine kinase"/>
    <property type="match status" value="1"/>
</dbReference>
<dbReference type="PANTHER" id="PTHR43711">
    <property type="entry name" value="TWO-COMPONENT HISTIDINE KINASE"/>
    <property type="match status" value="1"/>
</dbReference>
<evidence type="ECO:0000313" key="9">
    <source>
        <dbReference type="Proteomes" id="UP000094622"/>
    </source>
</evidence>
<gene>
    <name evidence="8" type="primary">arcB_2</name>
    <name evidence="8" type="ORF">A6302_00436</name>
</gene>
<dbReference type="InterPro" id="IPR003661">
    <property type="entry name" value="HisK_dim/P_dom"/>
</dbReference>
<comment type="caution">
    <text evidence="8">The sequence shown here is derived from an EMBL/GenBank/DDBJ whole genome shotgun (WGS) entry which is preliminary data.</text>
</comment>
<evidence type="ECO:0000256" key="6">
    <source>
        <dbReference type="ARBA" id="ARBA00023012"/>
    </source>
</evidence>
<dbReference type="PATRIC" id="fig|1439726.3.peg.462"/>
<dbReference type="SMART" id="SM00388">
    <property type="entry name" value="HisKA"/>
    <property type="match status" value="1"/>
</dbReference>
<evidence type="ECO:0000256" key="5">
    <source>
        <dbReference type="ARBA" id="ARBA00022777"/>
    </source>
</evidence>
<keyword evidence="5" id="KW-0418">Kinase</keyword>
<dbReference type="FunFam" id="3.30.565.10:FF:000010">
    <property type="entry name" value="Sensor histidine kinase RcsC"/>
    <property type="match status" value="1"/>
</dbReference>
<evidence type="ECO:0000313" key="8">
    <source>
        <dbReference type="EMBL" id="ODN72247.1"/>
    </source>
</evidence>
<dbReference type="SUPFAM" id="SSF55874">
    <property type="entry name" value="ATPase domain of HSP90 chaperone/DNA topoisomerase II/histidine kinase"/>
    <property type="match status" value="1"/>
</dbReference>
<evidence type="ECO:0000259" key="7">
    <source>
        <dbReference type="PROSITE" id="PS50109"/>
    </source>
</evidence>
<keyword evidence="9" id="KW-1185">Reference proteome</keyword>
<dbReference type="Pfam" id="PF00512">
    <property type="entry name" value="HisKA"/>
    <property type="match status" value="1"/>
</dbReference>
<dbReference type="Proteomes" id="UP000094622">
    <property type="component" value="Unassembled WGS sequence"/>
</dbReference>